<name>A0A0A9Z8K5_LYGHE</name>
<feature type="non-terminal residue" evidence="10">
    <location>
        <position position="1"/>
    </location>
</feature>
<evidence type="ECO:0000256" key="7">
    <source>
        <dbReference type="ARBA" id="ARBA00022918"/>
    </source>
</evidence>
<dbReference type="PROSITE" id="PS50020">
    <property type="entry name" value="WW_DOMAIN_2"/>
    <property type="match status" value="1"/>
</dbReference>
<keyword evidence="6" id="KW-0378">Hydrolase</keyword>
<dbReference type="InterPro" id="IPR021109">
    <property type="entry name" value="Peptidase_aspartic_dom_sf"/>
</dbReference>
<sequence>GATVSILRPDVARHCEFPLSKPLFKGLQTASGEKLRLHGECSVSFQLGNQAFKHSFLIARIRDKAILGLDFLRRFKASINLKDSTLDLPHIKVPLHQRWQCVQAILQIREEEKKDEWLLSILNTTDLIPESPESEAFASVLKKFRAATSSDGRLVGRTHVVQHAIDTGDSRPIKQPPRRIPFSQQNHVQDLLRDMIEQGVIEESQSPWSSPVVLVPKKDGSTRFCVDYRKLNEVTKKDSYALPCIQDLLDALGGSAWFCVLDLKSGYWQIGLRPEDKEKTAFSIYRKGLWQFKVMPFGLSNAPATFQRLMEKVIPADLALVYLDDLIIHGPDFSTVLAKLEKALECLQNANLQINLKKCTFFRKQTQYLGHIISAKGVQTDPKKTQAVSEWPTPKTKKEVHSFLGFCSYYRRFVKDFAQKAKPLTQLTESGRFFRWDAECEKSFQDLKNAMTSTAVLAFPDLSQPFTLDCDASAHAIGAVLSQQHDGQERVVAYFSRTLSRPEMNYCATRRELLAVIRAIDHFHHYLYGSHFLLRTDHSALTWLTSFRKPEGQLARWIETLQTYNFTIMHRPGKEHANADGLSRRACGEDCRYCQRQDERKEQVNSLNLMSEEQNLQKEDPVIQQVIKWKLEASRPDMEELMESDPRVKQLVSRWELLEVRNGELYHYWLDKTTRRSQWVVPQKLVKRILQ</sequence>
<dbReference type="InterPro" id="IPR000477">
    <property type="entry name" value="RT_dom"/>
</dbReference>
<dbReference type="GO" id="GO:0003964">
    <property type="term" value="F:RNA-directed DNA polymerase activity"/>
    <property type="evidence" value="ECO:0007669"/>
    <property type="project" value="UniProtKB-KW"/>
</dbReference>
<feature type="domain" description="Reverse transcriptase" evidence="9">
    <location>
        <begin position="196"/>
        <end position="373"/>
    </location>
</feature>
<keyword evidence="4" id="KW-0540">Nuclease</keyword>
<keyword evidence="5" id="KW-0255">Endonuclease</keyword>
<dbReference type="FunFam" id="3.30.70.270:FF:000020">
    <property type="entry name" value="Transposon Tf2-6 polyprotein-like Protein"/>
    <property type="match status" value="1"/>
</dbReference>
<dbReference type="CDD" id="cd01647">
    <property type="entry name" value="RT_LTR"/>
    <property type="match status" value="1"/>
</dbReference>
<dbReference type="FunFam" id="3.10.20.370:FF:000001">
    <property type="entry name" value="Retrovirus-related Pol polyprotein from transposon 17.6-like protein"/>
    <property type="match status" value="1"/>
</dbReference>
<keyword evidence="7" id="KW-0695">RNA-directed DNA polymerase</keyword>
<dbReference type="SUPFAM" id="SSF50630">
    <property type="entry name" value="Acid proteases"/>
    <property type="match status" value="1"/>
</dbReference>
<dbReference type="Gene3D" id="3.10.20.370">
    <property type="match status" value="1"/>
</dbReference>
<dbReference type="Gene3D" id="3.30.70.270">
    <property type="match status" value="2"/>
</dbReference>
<evidence type="ECO:0000256" key="4">
    <source>
        <dbReference type="ARBA" id="ARBA00022722"/>
    </source>
</evidence>
<accession>A0A0A9Z8K5</accession>
<dbReference type="Pfam" id="PF17917">
    <property type="entry name" value="RT_RNaseH"/>
    <property type="match status" value="1"/>
</dbReference>
<dbReference type="EC" id="2.7.7.49" evidence="1"/>
<dbReference type="InterPro" id="IPR041373">
    <property type="entry name" value="RT_RNaseH"/>
</dbReference>
<dbReference type="InterPro" id="IPR043128">
    <property type="entry name" value="Rev_trsase/Diguanyl_cyclase"/>
</dbReference>
<gene>
    <name evidence="10" type="primary">pol_529</name>
    <name evidence="10" type="ORF">CM83_47337</name>
</gene>
<dbReference type="Pfam" id="PF00078">
    <property type="entry name" value="RVT_1"/>
    <property type="match status" value="1"/>
</dbReference>
<evidence type="ECO:0000256" key="2">
    <source>
        <dbReference type="ARBA" id="ARBA00022679"/>
    </source>
</evidence>
<reference evidence="10" key="1">
    <citation type="journal article" date="2014" name="PLoS ONE">
        <title>Transcriptome-Based Identification of ABC Transporters in the Western Tarnished Plant Bug Lygus hesperus.</title>
        <authorList>
            <person name="Hull J.J."/>
            <person name="Chaney K."/>
            <person name="Geib S.M."/>
            <person name="Fabrick J.A."/>
            <person name="Brent C.S."/>
            <person name="Walsh D."/>
            <person name="Lavine L.C."/>
        </authorList>
    </citation>
    <scope>NUCLEOTIDE SEQUENCE</scope>
</reference>
<evidence type="ECO:0000259" key="8">
    <source>
        <dbReference type="PROSITE" id="PS50020"/>
    </source>
</evidence>
<protein>
    <recommendedName>
        <fullName evidence="1">RNA-directed DNA polymerase</fullName>
        <ecNumber evidence="1">2.7.7.49</ecNumber>
    </recommendedName>
</protein>
<evidence type="ECO:0000259" key="9">
    <source>
        <dbReference type="PROSITE" id="PS50878"/>
    </source>
</evidence>
<keyword evidence="2" id="KW-0808">Transferase</keyword>
<dbReference type="InterPro" id="IPR001202">
    <property type="entry name" value="WW_dom"/>
</dbReference>
<dbReference type="Gene3D" id="2.40.70.10">
    <property type="entry name" value="Acid Proteases"/>
    <property type="match status" value="1"/>
</dbReference>
<evidence type="ECO:0000256" key="6">
    <source>
        <dbReference type="ARBA" id="ARBA00022801"/>
    </source>
</evidence>
<dbReference type="FunFam" id="3.10.10.10:FF:000002">
    <property type="entry name" value="Retrovirus-related Pol polyprotein from transposon 17.6-like protein"/>
    <property type="match status" value="1"/>
</dbReference>
<reference evidence="10" key="2">
    <citation type="submission" date="2014-07" db="EMBL/GenBank/DDBJ databases">
        <authorList>
            <person name="Hull J."/>
        </authorList>
    </citation>
    <scope>NUCLEOTIDE SEQUENCE</scope>
</reference>
<dbReference type="SUPFAM" id="SSF56672">
    <property type="entry name" value="DNA/RNA polymerases"/>
    <property type="match status" value="1"/>
</dbReference>
<feature type="non-terminal residue" evidence="10">
    <location>
        <position position="691"/>
    </location>
</feature>
<evidence type="ECO:0000256" key="1">
    <source>
        <dbReference type="ARBA" id="ARBA00012493"/>
    </source>
</evidence>
<dbReference type="Gene3D" id="3.10.10.10">
    <property type="entry name" value="HIV Type 1 Reverse Transcriptase, subunit A, domain 1"/>
    <property type="match status" value="1"/>
</dbReference>
<evidence type="ECO:0000256" key="3">
    <source>
        <dbReference type="ARBA" id="ARBA00022695"/>
    </source>
</evidence>
<organism evidence="10">
    <name type="scientific">Lygus hesperus</name>
    <name type="common">Western plant bug</name>
    <dbReference type="NCBI Taxonomy" id="30085"/>
    <lineage>
        <taxon>Eukaryota</taxon>
        <taxon>Metazoa</taxon>
        <taxon>Ecdysozoa</taxon>
        <taxon>Arthropoda</taxon>
        <taxon>Hexapoda</taxon>
        <taxon>Insecta</taxon>
        <taxon>Pterygota</taxon>
        <taxon>Neoptera</taxon>
        <taxon>Paraneoptera</taxon>
        <taxon>Hemiptera</taxon>
        <taxon>Heteroptera</taxon>
        <taxon>Panheteroptera</taxon>
        <taxon>Cimicomorpha</taxon>
        <taxon>Miridae</taxon>
        <taxon>Mirini</taxon>
        <taxon>Lygus</taxon>
    </lineage>
</organism>
<evidence type="ECO:0000256" key="5">
    <source>
        <dbReference type="ARBA" id="ARBA00022759"/>
    </source>
</evidence>
<dbReference type="InterPro" id="IPR050951">
    <property type="entry name" value="Retrovirus_Pol_polyprotein"/>
</dbReference>
<proteinExistence type="predicted"/>
<dbReference type="PANTHER" id="PTHR37984">
    <property type="entry name" value="PROTEIN CBG26694"/>
    <property type="match status" value="1"/>
</dbReference>
<keyword evidence="3" id="KW-0548">Nucleotidyltransferase</keyword>
<feature type="domain" description="WW" evidence="8">
    <location>
        <begin position="649"/>
        <end position="684"/>
    </location>
</feature>
<dbReference type="CDD" id="cd09274">
    <property type="entry name" value="RNase_HI_RT_Ty3"/>
    <property type="match status" value="1"/>
</dbReference>
<dbReference type="GO" id="GO:0004519">
    <property type="term" value="F:endonuclease activity"/>
    <property type="evidence" value="ECO:0007669"/>
    <property type="project" value="UniProtKB-KW"/>
</dbReference>
<dbReference type="PANTHER" id="PTHR37984:SF5">
    <property type="entry name" value="PROTEIN NYNRIN-LIKE"/>
    <property type="match status" value="1"/>
</dbReference>
<dbReference type="InterPro" id="IPR043502">
    <property type="entry name" value="DNA/RNA_pol_sf"/>
</dbReference>
<evidence type="ECO:0000313" key="10">
    <source>
        <dbReference type="EMBL" id="JAG41587.1"/>
    </source>
</evidence>
<dbReference type="PROSITE" id="PS50878">
    <property type="entry name" value="RT_POL"/>
    <property type="match status" value="1"/>
</dbReference>
<dbReference type="EMBL" id="GBHO01002017">
    <property type="protein sequence ID" value="JAG41587.1"/>
    <property type="molecule type" value="Transcribed_RNA"/>
</dbReference>
<dbReference type="AlphaFoldDB" id="A0A0A9Z8K5"/>